<evidence type="ECO:0000313" key="3">
    <source>
        <dbReference type="Proteomes" id="UP000579153"/>
    </source>
</evidence>
<dbReference type="PANTHER" id="PTHR39447">
    <property type="entry name" value="ALPHA-L-ARABINOFURANOSIDASE B"/>
    <property type="match status" value="1"/>
</dbReference>
<dbReference type="GO" id="GO:0019566">
    <property type="term" value="P:arabinose metabolic process"/>
    <property type="evidence" value="ECO:0007669"/>
    <property type="project" value="InterPro"/>
</dbReference>
<dbReference type="InterPro" id="IPR038964">
    <property type="entry name" value="ABFB"/>
</dbReference>
<feature type="domain" description="Alpha-L-arabinofuranosidase B catalytic" evidence="1">
    <location>
        <begin position="3"/>
        <end position="48"/>
    </location>
</feature>
<organism evidence="2 3">
    <name type="scientific">Nonomuraea jabiensis</name>
    <dbReference type="NCBI Taxonomy" id="882448"/>
    <lineage>
        <taxon>Bacteria</taxon>
        <taxon>Bacillati</taxon>
        <taxon>Actinomycetota</taxon>
        <taxon>Actinomycetes</taxon>
        <taxon>Streptosporangiales</taxon>
        <taxon>Streptosporangiaceae</taxon>
        <taxon>Nonomuraea</taxon>
    </lineage>
</organism>
<dbReference type="EMBL" id="JACHMB010000001">
    <property type="protein sequence ID" value="MBB5776044.1"/>
    <property type="molecule type" value="Genomic_DNA"/>
</dbReference>
<proteinExistence type="predicted"/>
<dbReference type="GO" id="GO:0046556">
    <property type="term" value="F:alpha-L-arabinofuranosidase activity"/>
    <property type="evidence" value="ECO:0007669"/>
    <property type="project" value="InterPro"/>
</dbReference>
<evidence type="ECO:0000259" key="1">
    <source>
        <dbReference type="Pfam" id="PF09206"/>
    </source>
</evidence>
<evidence type="ECO:0000313" key="2">
    <source>
        <dbReference type="EMBL" id="MBB5776044.1"/>
    </source>
</evidence>
<dbReference type="Pfam" id="PF09206">
    <property type="entry name" value="ArabFuran-catal"/>
    <property type="match status" value="1"/>
</dbReference>
<reference evidence="2 3" key="1">
    <citation type="submission" date="2020-08" db="EMBL/GenBank/DDBJ databases">
        <title>Sequencing the genomes of 1000 actinobacteria strains.</title>
        <authorList>
            <person name="Klenk H.-P."/>
        </authorList>
    </citation>
    <scope>NUCLEOTIDE SEQUENCE [LARGE SCALE GENOMIC DNA]</scope>
    <source>
        <strain evidence="2 3">DSM 45507</strain>
    </source>
</reference>
<dbReference type="PANTHER" id="PTHR39447:SF2">
    <property type="entry name" value="ALPHA-L-ARABINOFURANOSIDASE B"/>
    <property type="match status" value="1"/>
</dbReference>
<name>A0A7W9G2F9_9ACTN</name>
<dbReference type="AlphaFoldDB" id="A0A7W9G2F9"/>
<dbReference type="Proteomes" id="UP000579153">
    <property type="component" value="Unassembled WGS sequence"/>
</dbReference>
<dbReference type="InterPro" id="IPR015289">
    <property type="entry name" value="A-L-arabinofuranosidase_B_cat"/>
</dbReference>
<dbReference type="InterPro" id="IPR013320">
    <property type="entry name" value="ConA-like_dom_sf"/>
</dbReference>
<comment type="caution">
    <text evidence="2">The sequence shown here is derived from an EMBL/GenBank/DDBJ whole genome shotgun (WGS) entry which is preliminary data.</text>
</comment>
<keyword evidence="3" id="KW-1185">Reference proteome</keyword>
<dbReference type="RefSeq" id="WP_221519312.1">
    <property type="nucleotide sequence ID" value="NZ_JACHMB010000001.1"/>
</dbReference>
<protein>
    <recommendedName>
        <fullName evidence="1">Alpha-L-arabinofuranosidase B catalytic domain-containing protein</fullName>
    </recommendedName>
</protein>
<dbReference type="SUPFAM" id="SSF49899">
    <property type="entry name" value="Concanavalin A-like lectins/glucanases"/>
    <property type="match status" value="1"/>
</dbReference>
<sequence length="78" mass="8549">MRAAHSTTRALYASYNGPLYQVRRASDNATHDIGVLSAGGGADAIRERQSAAMQGFRLNCRMATIRHLSPSWAIVTDW</sequence>
<dbReference type="GO" id="GO:0045490">
    <property type="term" value="P:pectin catabolic process"/>
    <property type="evidence" value="ECO:0007669"/>
    <property type="project" value="TreeGrafter"/>
</dbReference>
<dbReference type="GO" id="GO:0031221">
    <property type="term" value="P:arabinan metabolic process"/>
    <property type="evidence" value="ECO:0007669"/>
    <property type="project" value="InterPro"/>
</dbReference>
<accession>A0A7W9G2F9</accession>
<gene>
    <name evidence="2" type="ORF">HD596_002800</name>
</gene>
<dbReference type="Gene3D" id="2.60.120.200">
    <property type="match status" value="1"/>
</dbReference>